<keyword evidence="2" id="KW-1185">Reference proteome</keyword>
<reference evidence="1 2" key="1">
    <citation type="journal article" date="2020" name="Int. J. Syst. Evol. Microbiol.">
        <title>Novel acetic acid bacteria from cider fermentations: Acetobacter conturbans sp. nov. and Acetobacter fallax sp. nov.</title>
        <authorList>
            <person name="Sombolestani A.S."/>
            <person name="Cleenwerck I."/>
            <person name="Cnockaert M."/>
            <person name="Borremans W."/>
            <person name="Wieme A.D."/>
            <person name="De Vuyst L."/>
            <person name="Vandamme P."/>
        </authorList>
    </citation>
    <scope>NUCLEOTIDE SEQUENCE [LARGE SCALE GENOMIC DNA]</scope>
    <source>
        <strain evidence="1 2">LMG 1627</strain>
    </source>
</reference>
<name>A0ABX0K0K5_9PROT</name>
<accession>A0ABX0K0K5</accession>
<protein>
    <submittedName>
        <fullName evidence="1">Uncharacterized protein</fullName>
    </submittedName>
</protein>
<proteinExistence type="predicted"/>
<comment type="caution">
    <text evidence="1">The sequence shown here is derived from an EMBL/GenBank/DDBJ whole genome shotgun (WGS) entry which is preliminary data.</text>
</comment>
<sequence length="215" mass="22475">MTASLPATARAMCFPDVSSPGTLHMATVQVSKARFVAGEDKQGCPGDMRSCQEKPYLVSGDTVLTGATKGAFTCTGFISPTGKTWREWLPTEALKPASADEESPTDWAGDWTAESAEISIKPNGATFTINGNASFGNGASTNMGDFTATAAPDSGMIAFTEGNNGQTLAYGAGDQSACRIRMVLKGPYLIASDNNNCGGLNVTFSGYYRRTAGKH</sequence>
<gene>
    <name evidence="1" type="ORF">GOB81_10925</name>
</gene>
<dbReference type="EMBL" id="WOSY01000009">
    <property type="protein sequence ID" value="NHN89138.1"/>
    <property type="molecule type" value="Genomic_DNA"/>
</dbReference>
<organism evidence="1 2">
    <name type="scientific">Acetobacter conturbans</name>
    <dbReference type="NCBI Taxonomy" id="1737472"/>
    <lineage>
        <taxon>Bacteria</taxon>
        <taxon>Pseudomonadati</taxon>
        <taxon>Pseudomonadota</taxon>
        <taxon>Alphaproteobacteria</taxon>
        <taxon>Acetobacterales</taxon>
        <taxon>Acetobacteraceae</taxon>
        <taxon>Acetobacter</taxon>
    </lineage>
</organism>
<evidence type="ECO:0000313" key="2">
    <source>
        <dbReference type="Proteomes" id="UP000631653"/>
    </source>
</evidence>
<dbReference type="Proteomes" id="UP000631653">
    <property type="component" value="Unassembled WGS sequence"/>
</dbReference>
<dbReference type="RefSeq" id="WP_173570449.1">
    <property type="nucleotide sequence ID" value="NZ_WOSY01000009.1"/>
</dbReference>
<evidence type="ECO:0000313" key="1">
    <source>
        <dbReference type="EMBL" id="NHN89138.1"/>
    </source>
</evidence>